<evidence type="ECO:0000313" key="3">
    <source>
        <dbReference type="EMBL" id="AGL02536.1"/>
    </source>
</evidence>
<dbReference type="RefSeq" id="WP_006524066.1">
    <property type="nucleotide sequence ID" value="NC_021184.1"/>
</dbReference>
<dbReference type="STRING" id="767817.Desgi_3181"/>
<accession>R4KSH5</accession>
<dbReference type="Proteomes" id="UP000013520">
    <property type="component" value="Chromosome"/>
</dbReference>
<dbReference type="InterPro" id="IPR036582">
    <property type="entry name" value="Mao_N_sf"/>
</dbReference>
<reference evidence="3 4" key="1">
    <citation type="submission" date="2012-01" db="EMBL/GenBank/DDBJ databases">
        <title>Complete sequence of Desulfotomaculum gibsoniae DSM 7213.</title>
        <authorList>
            <consortium name="US DOE Joint Genome Institute"/>
            <person name="Lucas S."/>
            <person name="Han J."/>
            <person name="Lapidus A."/>
            <person name="Cheng J.-F."/>
            <person name="Goodwin L."/>
            <person name="Pitluck S."/>
            <person name="Peters L."/>
            <person name="Ovchinnikova G."/>
            <person name="Teshima H."/>
            <person name="Detter J.C."/>
            <person name="Han C."/>
            <person name="Tapia R."/>
            <person name="Land M."/>
            <person name="Hauser L."/>
            <person name="Kyrpides N."/>
            <person name="Ivanova N."/>
            <person name="Pagani I."/>
            <person name="Parshina S."/>
            <person name="Plugge C."/>
            <person name="Muyzer G."/>
            <person name="Kuever J."/>
            <person name="Ivanova A."/>
            <person name="Nazina T."/>
            <person name="Klenk H.-P."/>
            <person name="Brambilla E."/>
            <person name="Spring S."/>
            <person name="Stams A.F."/>
            <person name="Woyke T."/>
        </authorList>
    </citation>
    <scope>NUCLEOTIDE SEQUENCE [LARGE SCALE GENOMIC DNA]</scope>
    <source>
        <strain evidence="3 4">DSM 7213</strain>
    </source>
</reference>
<dbReference type="OrthoDB" id="9763643at2"/>
<sequence>MKKILSGVFLALMLILAVLPAYAANIQIKVDDVAIASDVAPETMNNRTMVPLRVISENLGATVDWSNSEVILSKNDMQVLLKLNNAIAVKNGNTVLLDVKPYLKNNRVMVPLRFIAETFGYDVNYENFTVNVATEPLAINGVKVQALQHEYHMTMGGVVQQIKGNAYNKAIYDIFLANKGNRAKIPASYSWQVNIDTPGAYYKIGQYDFLDVNGNSIQRFDIYGLINSHPAETLAEFPEVLLYDTTENQWYLFSDTAIQSISQLVDTATKNGFLTVISNTVV</sequence>
<feature type="chain" id="PRO_5004367940" evidence="1">
    <location>
        <begin position="24"/>
        <end position="282"/>
    </location>
</feature>
<dbReference type="InterPro" id="IPR012854">
    <property type="entry name" value="Cu_amine_oxidase-like_N"/>
</dbReference>
<dbReference type="EMBL" id="CP003273">
    <property type="protein sequence ID" value="AGL02536.1"/>
    <property type="molecule type" value="Genomic_DNA"/>
</dbReference>
<gene>
    <name evidence="3" type="ORF">Desgi_3181</name>
</gene>
<dbReference type="Pfam" id="PF07833">
    <property type="entry name" value="Cu_amine_oxidN1"/>
    <property type="match status" value="1"/>
</dbReference>
<proteinExistence type="predicted"/>
<evidence type="ECO:0000256" key="1">
    <source>
        <dbReference type="SAM" id="SignalP"/>
    </source>
</evidence>
<name>R4KSH5_9FIRM</name>
<protein>
    <submittedName>
        <fullName evidence="3">Copper amine oxidase family protein</fullName>
    </submittedName>
</protein>
<dbReference type="AlphaFoldDB" id="R4KSH5"/>
<dbReference type="KEGG" id="dgi:Desgi_3181"/>
<organism evidence="3 4">
    <name type="scientific">Desulfoscipio gibsoniae DSM 7213</name>
    <dbReference type="NCBI Taxonomy" id="767817"/>
    <lineage>
        <taxon>Bacteria</taxon>
        <taxon>Bacillati</taxon>
        <taxon>Bacillota</taxon>
        <taxon>Clostridia</taxon>
        <taxon>Eubacteriales</taxon>
        <taxon>Desulfallaceae</taxon>
        <taxon>Desulfoscipio</taxon>
    </lineage>
</organism>
<dbReference type="Gene3D" id="3.30.457.10">
    <property type="entry name" value="Copper amine oxidase-like, N-terminal domain"/>
    <property type="match status" value="1"/>
</dbReference>
<feature type="domain" description="Copper amine oxidase-like N-terminal" evidence="2">
    <location>
        <begin position="30"/>
        <end position="132"/>
    </location>
</feature>
<evidence type="ECO:0000313" key="4">
    <source>
        <dbReference type="Proteomes" id="UP000013520"/>
    </source>
</evidence>
<dbReference type="SUPFAM" id="SSF55383">
    <property type="entry name" value="Copper amine oxidase, domain N"/>
    <property type="match status" value="2"/>
</dbReference>
<keyword evidence="4" id="KW-1185">Reference proteome</keyword>
<dbReference type="HOGENOM" id="CLU_086008_0_0_9"/>
<keyword evidence="1" id="KW-0732">Signal</keyword>
<evidence type="ECO:0000259" key="2">
    <source>
        <dbReference type="Pfam" id="PF07833"/>
    </source>
</evidence>
<feature type="signal peptide" evidence="1">
    <location>
        <begin position="1"/>
        <end position="23"/>
    </location>
</feature>
<dbReference type="eggNOG" id="COG0860">
    <property type="taxonomic scope" value="Bacteria"/>
</dbReference>